<dbReference type="STRING" id="71784.A0A1Y2APL9"/>
<keyword evidence="2" id="KW-0521">NADP</keyword>
<dbReference type="PRINTS" id="PR00081">
    <property type="entry name" value="GDHRDH"/>
</dbReference>
<dbReference type="PROSITE" id="PS00061">
    <property type="entry name" value="ADH_SHORT"/>
    <property type="match status" value="1"/>
</dbReference>
<accession>A0A1Y2APL9</accession>
<dbReference type="InterPro" id="IPR020904">
    <property type="entry name" value="Sc_DH/Rdtase_CS"/>
</dbReference>
<dbReference type="FunFam" id="3.40.50.720:FF:000084">
    <property type="entry name" value="Short-chain dehydrogenase reductase"/>
    <property type="match status" value="1"/>
</dbReference>
<dbReference type="OrthoDB" id="294295at2759"/>
<comment type="similarity">
    <text evidence="1">Belongs to the short-chain dehydrogenases/reductases (SDR) family.</text>
</comment>
<proteinExistence type="inferred from homology"/>
<evidence type="ECO:0000313" key="5">
    <source>
        <dbReference type="Proteomes" id="UP000193986"/>
    </source>
</evidence>
<dbReference type="PANTHER" id="PTHR42760">
    <property type="entry name" value="SHORT-CHAIN DEHYDROGENASES/REDUCTASES FAMILY MEMBER"/>
    <property type="match status" value="1"/>
</dbReference>
<protein>
    <recommendedName>
        <fullName evidence="6">2-deoxy-D-gluconate 3-dehydrogenase</fullName>
    </recommendedName>
</protein>
<dbReference type="InterPro" id="IPR036291">
    <property type="entry name" value="NAD(P)-bd_dom_sf"/>
</dbReference>
<dbReference type="AlphaFoldDB" id="A0A1Y2APL9"/>
<dbReference type="PANTHER" id="PTHR42760:SF5">
    <property type="entry name" value="2-DEHYDRO-3-DEOXY-D-GLUCONATE 5-DEHYDROGENASE"/>
    <property type="match status" value="1"/>
</dbReference>
<dbReference type="PRINTS" id="PR00080">
    <property type="entry name" value="SDRFAMILY"/>
</dbReference>
<evidence type="ECO:0000256" key="1">
    <source>
        <dbReference type="ARBA" id="ARBA00006484"/>
    </source>
</evidence>
<name>A0A1Y2APL9_9TREE</name>
<evidence type="ECO:0000313" key="4">
    <source>
        <dbReference type="EMBL" id="ORY24472.1"/>
    </source>
</evidence>
<evidence type="ECO:0000256" key="3">
    <source>
        <dbReference type="ARBA" id="ARBA00023002"/>
    </source>
</evidence>
<reference evidence="4 5" key="1">
    <citation type="submission" date="2016-07" db="EMBL/GenBank/DDBJ databases">
        <title>Pervasive Adenine N6-methylation of Active Genes in Fungi.</title>
        <authorList>
            <consortium name="DOE Joint Genome Institute"/>
            <person name="Mondo S.J."/>
            <person name="Dannebaum R.O."/>
            <person name="Kuo R.C."/>
            <person name="Labutti K."/>
            <person name="Haridas S."/>
            <person name="Kuo A."/>
            <person name="Salamov A."/>
            <person name="Ahrendt S.R."/>
            <person name="Lipzen A."/>
            <person name="Sullivan W."/>
            <person name="Andreopoulos W.B."/>
            <person name="Clum A."/>
            <person name="Lindquist E."/>
            <person name="Daum C."/>
            <person name="Ramamoorthy G.K."/>
            <person name="Gryganskyi A."/>
            <person name="Culley D."/>
            <person name="Magnuson J.K."/>
            <person name="James T.Y."/>
            <person name="O'Malley M.A."/>
            <person name="Stajich J.E."/>
            <person name="Spatafora J.W."/>
            <person name="Visel A."/>
            <person name="Grigoriev I.V."/>
        </authorList>
    </citation>
    <scope>NUCLEOTIDE SEQUENCE [LARGE SCALE GENOMIC DNA]</scope>
    <source>
        <strain evidence="4 5">68-887.2</strain>
    </source>
</reference>
<keyword evidence="3" id="KW-0560">Oxidoreductase</keyword>
<dbReference type="InterPro" id="IPR002347">
    <property type="entry name" value="SDR_fam"/>
</dbReference>
<dbReference type="GO" id="GO:0016616">
    <property type="term" value="F:oxidoreductase activity, acting on the CH-OH group of donors, NAD or NADP as acceptor"/>
    <property type="evidence" value="ECO:0007669"/>
    <property type="project" value="TreeGrafter"/>
</dbReference>
<evidence type="ECO:0000256" key="2">
    <source>
        <dbReference type="ARBA" id="ARBA00022857"/>
    </source>
</evidence>
<sequence length="269" mass="28178">MSGSEALDPTPTVSSLELFSLKGQTALVTGGSRGIGQAIAIALAQAGARIVLAQRDVGNTATRDAIRALSTECEIVHCDLTDLDDVKTVFQRTLQVVNEVHILVNCGGMLMREDTVNVSEQDWTKVINVNLNSLFLLSQSAGRHMVPLRRGKIINIASLNSFIGGYRVASYSAAKGAVVSLTKALSNEWAKHNIHVNAIAPGSIATDINQEARSDPSFIQARLAGTPGGRWGAPGDFAGPALFLASAASQFVTGEVITVDGGAMAKGPI</sequence>
<evidence type="ECO:0008006" key="6">
    <source>
        <dbReference type="Google" id="ProtNLM"/>
    </source>
</evidence>
<organism evidence="4 5">
    <name type="scientific">Naematelia encephala</name>
    <dbReference type="NCBI Taxonomy" id="71784"/>
    <lineage>
        <taxon>Eukaryota</taxon>
        <taxon>Fungi</taxon>
        <taxon>Dikarya</taxon>
        <taxon>Basidiomycota</taxon>
        <taxon>Agaricomycotina</taxon>
        <taxon>Tremellomycetes</taxon>
        <taxon>Tremellales</taxon>
        <taxon>Naemateliaceae</taxon>
        <taxon>Naematelia</taxon>
    </lineage>
</organism>
<dbReference type="Gene3D" id="3.40.50.720">
    <property type="entry name" value="NAD(P)-binding Rossmann-like Domain"/>
    <property type="match status" value="1"/>
</dbReference>
<keyword evidence="5" id="KW-1185">Reference proteome</keyword>
<dbReference type="InParanoid" id="A0A1Y2APL9"/>
<comment type="caution">
    <text evidence="4">The sequence shown here is derived from an EMBL/GenBank/DDBJ whole genome shotgun (WGS) entry which is preliminary data.</text>
</comment>
<dbReference type="Proteomes" id="UP000193986">
    <property type="component" value="Unassembled WGS sequence"/>
</dbReference>
<dbReference type="EMBL" id="MCFC01000067">
    <property type="protein sequence ID" value="ORY24472.1"/>
    <property type="molecule type" value="Genomic_DNA"/>
</dbReference>
<gene>
    <name evidence="4" type="ORF">BCR39DRAFT_566597</name>
</gene>
<dbReference type="Pfam" id="PF13561">
    <property type="entry name" value="adh_short_C2"/>
    <property type="match status" value="1"/>
</dbReference>
<dbReference type="SUPFAM" id="SSF51735">
    <property type="entry name" value="NAD(P)-binding Rossmann-fold domains"/>
    <property type="match status" value="1"/>
</dbReference>